<dbReference type="EMBL" id="JBHRFL010000003">
    <property type="protein sequence ID" value="MFC6068653.1"/>
    <property type="molecule type" value="Genomic_DNA"/>
</dbReference>
<sequence length="104" mass="11573">MREPLTQAQKIEIVTLVRECVEAKGDIPALAGELCKKHPQHWDAILAGVEYTANIYREQAARDAAARTERVARLGEDLAVVEELMEKLPGVLARLRAAELDNVR</sequence>
<reference evidence="1 2" key="1">
    <citation type="submission" date="2024-09" db="EMBL/GenBank/DDBJ databases">
        <title>Whole genome analysis of Stenotrophomonas geniculata MK-1, and its biological control impact on peanut foliage fungus diseases.</title>
        <authorList>
            <person name="Ahsan T."/>
        </authorList>
    </citation>
    <scope>NUCLEOTIDE SEQUENCE [LARGE SCALE GENOMIC DNA]</scope>
    <source>
        <strain evidence="1 2">MK-1</strain>
    </source>
</reference>
<accession>A0ABW1MXX5</accession>
<keyword evidence="2" id="KW-1185">Reference proteome</keyword>
<dbReference type="Proteomes" id="UP001596115">
    <property type="component" value="Unassembled WGS sequence"/>
</dbReference>
<organism evidence="1 2">
    <name type="scientific">Stenotrophomonas geniculata</name>
    <dbReference type="NCBI Taxonomy" id="86188"/>
    <lineage>
        <taxon>Bacteria</taxon>
        <taxon>Pseudomonadati</taxon>
        <taxon>Pseudomonadota</taxon>
        <taxon>Gammaproteobacteria</taxon>
        <taxon>Lysobacterales</taxon>
        <taxon>Lysobacteraceae</taxon>
        <taxon>Stenotrophomonas</taxon>
    </lineage>
</organism>
<name>A0ABW1MXX5_9GAMM</name>
<proteinExistence type="predicted"/>
<comment type="caution">
    <text evidence="1">The sequence shown here is derived from an EMBL/GenBank/DDBJ whole genome shotgun (WGS) entry which is preliminary data.</text>
</comment>
<protein>
    <submittedName>
        <fullName evidence="1">Uncharacterized protein</fullName>
    </submittedName>
</protein>
<evidence type="ECO:0000313" key="2">
    <source>
        <dbReference type="Proteomes" id="UP001596115"/>
    </source>
</evidence>
<evidence type="ECO:0000313" key="1">
    <source>
        <dbReference type="EMBL" id="MFC6068653.1"/>
    </source>
</evidence>
<dbReference type="RefSeq" id="WP_367141425.1">
    <property type="nucleotide sequence ID" value="NZ_JBFLAA010000005.1"/>
</dbReference>
<gene>
    <name evidence="1" type="ORF">ACFLLB_03595</name>
</gene>